<sequence>MLSHRKAEEVNSAQPVESSASEQTETAHSEENTVADRLGALGEGLHQRKRKQGTSAGMADEGDASREKNPLLDTNVDGRRARSGRQLGSHAGPPSEEDQINLWLSSTAEDPSVEKPFAEGLHTPLASSMSLSSADNGEPAGGVKSRAAHAITLIHSPYDFNLESLLEEGDNIEWGTWFPEPITDTRPVSHFTANVDLSDCEEFKTYQKAEDEPTAPSAGAGPWESPPQDSGLTEMGAGPSSAMNQSEAKPPMKGEESAVRAAPETNIHTNMDIEAHPFVRFPSVPVGISERQFDMSKAQVFAGIRRNPVFSLSICRQIFLKSSLDKTDFHILLATVERLAFYALKTMDVSLCLYSRRSLGKVGTVFLVVDALYCAIQVLGENAKSKAKVMWMLLVQVLLNCACWDGCIVYVP</sequence>
<dbReference type="AlphaFoldDB" id="U6LPQ8"/>
<reference evidence="2" key="1">
    <citation type="submission" date="2013-10" db="EMBL/GenBank/DDBJ databases">
        <title>Genomic analysis of the causative agents of coccidiosis in chickens.</title>
        <authorList>
            <person name="Reid A.J."/>
            <person name="Blake D."/>
            <person name="Billington K."/>
            <person name="Browne H."/>
            <person name="Dunn M."/>
            <person name="Hung S."/>
            <person name="Kawahara F."/>
            <person name="Miranda-Saavedra D."/>
            <person name="Mourier T."/>
            <person name="Nagra H."/>
            <person name="Otto T.D."/>
            <person name="Rawlings N."/>
            <person name="Sanchez A."/>
            <person name="Sanders M."/>
            <person name="Subramaniam C."/>
            <person name="Tay Y."/>
            <person name="Dear P."/>
            <person name="Doerig C."/>
            <person name="Gruber A."/>
            <person name="Parkinson J."/>
            <person name="Shirley M."/>
            <person name="Wan K.L."/>
            <person name="Berriman M."/>
            <person name="Tomley F."/>
            <person name="Pain A."/>
        </authorList>
    </citation>
    <scope>NUCLEOTIDE SEQUENCE [LARGE SCALE GENOMIC DNA]</scope>
    <source>
        <strain evidence="2">Houghton</strain>
    </source>
</reference>
<proteinExistence type="predicted"/>
<keyword evidence="3" id="KW-1185">Reference proteome</keyword>
<gene>
    <name evidence="2" type="ORF">EBH_0002870</name>
</gene>
<evidence type="ECO:0000256" key="1">
    <source>
        <dbReference type="SAM" id="MobiDB-lite"/>
    </source>
</evidence>
<name>U6LPQ8_9EIME</name>
<feature type="compositionally biased region" description="Polar residues" evidence="1">
    <location>
        <begin position="11"/>
        <end position="24"/>
    </location>
</feature>
<evidence type="ECO:0000313" key="2">
    <source>
        <dbReference type="EMBL" id="CDJ52131.1"/>
    </source>
</evidence>
<protein>
    <submittedName>
        <fullName evidence="2">Uncharacterized protein</fullName>
    </submittedName>
</protein>
<evidence type="ECO:0000313" key="3">
    <source>
        <dbReference type="Proteomes" id="UP000030750"/>
    </source>
</evidence>
<accession>U6LPQ8</accession>
<dbReference type="VEuPathDB" id="ToxoDB:EBH_0002870"/>
<reference evidence="2" key="2">
    <citation type="submission" date="2013-10" db="EMBL/GenBank/DDBJ databases">
        <authorList>
            <person name="Aslett M."/>
        </authorList>
    </citation>
    <scope>NUCLEOTIDE SEQUENCE [LARGE SCALE GENOMIC DNA]</scope>
    <source>
        <strain evidence="2">Houghton</strain>
    </source>
</reference>
<dbReference type="EMBL" id="HG713077">
    <property type="protein sequence ID" value="CDJ52131.1"/>
    <property type="molecule type" value="Genomic_DNA"/>
</dbReference>
<feature type="region of interest" description="Disordered" evidence="1">
    <location>
        <begin position="1"/>
        <end position="97"/>
    </location>
</feature>
<feature type="compositionally biased region" description="Basic and acidic residues" evidence="1">
    <location>
        <begin position="63"/>
        <end position="80"/>
    </location>
</feature>
<organism evidence="2 3">
    <name type="scientific">Eimeria brunetti</name>
    <dbReference type="NCBI Taxonomy" id="51314"/>
    <lineage>
        <taxon>Eukaryota</taxon>
        <taxon>Sar</taxon>
        <taxon>Alveolata</taxon>
        <taxon>Apicomplexa</taxon>
        <taxon>Conoidasida</taxon>
        <taxon>Coccidia</taxon>
        <taxon>Eucoccidiorida</taxon>
        <taxon>Eimeriorina</taxon>
        <taxon>Eimeriidae</taxon>
        <taxon>Eimeria</taxon>
    </lineage>
</organism>
<dbReference type="OrthoDB" id="10573914at2759"/>
<feature type="region of interest" description="Disordered" evidence="1">
    <location>
        <begin position="206"/>
        <end position="260"/>
    </location>
</feature>
<dbReference type="Proteomes" id="UP000030750">
    <property type="component" value="Unassembled WGS sequence"/>
</dbReference>